<dbReference type="GO" id="GO:0016020">
    <property type="term" value="C:membrane"/>
    <property type="evidence" value="ECO:0007669"/>
    <property type="project" value="UniProtKB-SubCell"/>
</dbReference>
<evidence type="ECO:0000256" key="1">
    <source>
        <dbReference type="ARBA" id="ARBA00004370"/>
    </source>
</evidence>
<protein>
    <submittedName>
        <fullName evidence="7">YqaE/Pmp3 family membrane protein</fullName>
    </submittedName>
</protein>
<proteinExistence type="inferred from homology"/>
<comment type="subcellular location">
    <subcellularLocation>
        <location evidence="1">Membrane</location>
    </subcellularLocation>
</comment>
<evidence type="ECO:0000256" key="6">
    <source>
        <dbReference type="SAM" id="Phobius"/>
    </source>
</evidence>
<evidence type="ECO:0000256" key="3">
    <source>
        <dbReference type="ARBA" id="ARBA00022692"/>
    </source>
</evidence>
<gene>
    <name evidence="7" type="ORF">DQG23_18835</name>
</gene>
<organism evidence="7 8">
    <name type="scientific">Paenibacillus contaminans</name>
    <dbReference type="NCBI Taxonomy" id="450362"/>
    <lineage>
        <taxon>Bacteria</taxon>
        <taxon>Bacillati</taxon>
        <taxon>Bacillota</taxon>
        <taxon>Bacilli</taxon>
        <taxon>Bacillales</taxon>
        <taxon>Paenibacillaceae</taxon>
        <taxon>Paenibacillus</taxon>
    </lineage>
</organism>
<keyword evidence="5 6" id="KW-0472">Membrane</keyword>
<dbReference type="PROSITE" id="PS51257">
    <property type="entry name" value="PROKAR_LIPOPROTEIN"/>
    <property type="match status" value="1"/>
</dbReference>
<comment type="caution">
    <text evidence="7">The sequence shown here is derived from an EMBL/GenBank/DDBJ whole genome shotgun (WGS) entry which is preliminary data.</text>
</comment>
<keyword evidence="8" id="KW-1185">Reference proteome</keyword>
<evidence type="ECO:0000256" key="4">
    <source>
        <dbReference type="ARBA" id="ARBA00022989"/>
    </source>
</evidence>
<evidence type="ECO:0000313" key="8">
    <source>
        <dbReference type="Proteomes" id="UP000250369"/>
    </source>
</evidence>
<keyword evidence="3 6" id="KW-0812">Transmembrane</keyword>
<dbReference type="OrthoDB" id="2692128at2"/>
<dbReference type="InterPro" id="IPR000612">
    <property type="entry name" value="PMP3"/>
</dbReference>
<keyword evidence="4 6" id="KW-1133">Transmembrane helix</keyword>
<evidence type="ECO:0000256" key="5">
    <source>
        <dbReference type="ARBA" id="ARBA00023136"/>
    </source>
</evidence>
<sequence>MRYLLCLLPPLAILSCGKPGQMILNIILCFLAYIPGVIHAILVVNKYYADKRHKEMLDAIRRR</sequence>
<reference evidence="7 8" key="1">
    <citation type="journal article" date="2009" name="Int. J. Syst. Evol. Microbiol.">
        <title>Paenibacillus contaminans sp. nov., isolated from a contaminated laboratory plate.</title>
        <authorList>
            <person name="Chou J.H."/>
            <person name="Lee J.H."/>
            <person name="Lin M.C."/>
            <person name="Chang P.S."/>
            <person name="Arun A.B."/>
            <person name="Young C.C."/>
            <person name="Chen W.M."/>
        </authorList>
    </citation>
    <scope>NUCLEOTIDE SEQUENCE [LARGE SCALE GENOMIC DNA]</scope>
    <source>
        <strain evidence="7 8">CKOBP-6</strain>
    </source>
</reference>
<dbReference type="AlphaFoldDB" id="A0A329MKZ4"/>
<dbReference type="EMBL" id="QMFB01000010">
    <property type="protein sequence ID" value="RAV19976.1"/>
    <property type="molecule type" value="Genomic_DNA"/>
</dbReference>
<evidence type="ECO:0000256" key="2">
    <source>
        <dbReference type="ARBA" id="ARBA00009530"/>
    </source>
</evidence>
<dbReference type="RefSeq" id="WP_113032403.1">
    <property type="nucleotide sequence ID" value="NZ_QMFB01000010.1"/>
</dbReference>
<name>A0A329MKZ4_9BACL</name>
<evidence type="ECO:0000313" key="7">
    <source>
        <dbReference type="EMBL" id="RAV19976.1"/>
    </source>
</evidence>
<feature type="transmembrane region" description="Helical" evidence="6">
    <location>
        <begin position="25"/>
        <end position="44"/>
    </location>
</feature>
<accession>A0A329MKZ4</accession>
<comment type="similarity">
    <text evidence="2">Belongs to the UPF0057 (PMP3) family.</text>
</comment>
<dbReference type="Pfam" id="PF01679">
    <property type="entry name" value="Pmp3"/>
    <property type="match status" value="1"/>
</dbReference>
<dbReference type="Proteomes" id="UP000250369">
    <property type="component" value="Unassembled WGS sequence"/>
</dbReference>